<keyword evidence="3" id="KW-1185">Reference proteome</keyword>
<dbReference type="Proteomes" id="UP001601992">
    <property type="component" value="Unassembled WGS sequence"/>
</dbReference>
<evidence type="ECO:0000313" key="3">
    <source>
        <dbReference type="Proteomes" id="UP001601992"/>
    </source>
</evidence>
<protein>
    <submittedName>
        <fullName evidence="2">Uncharacterized protein</fullName>
    </submittedName>
</protein>
<organism evidence="2 3">
    <name type="scientific">Nocardia jiangxiensis</name>
    <dbReference type="NCBI Taxonomy" id="282685"/>
    <lineage>
        <taxon>Bacteria</taxon>
        <taxon>Bacillati</taxon>
        <taxon>Actinomycetota</taxon>
        <taxon>Actinomycetes</taxon>
        <taxon>Mycobacteriales</taxon>
        <taxon>Nocardiaceae</taxon>
        <taxon>Nocardia</taxon>
    </lineage>
</organism>
<comment type="caution">
    <text evidence="2">The sequence shown here is derived from an EMBL/GenBank/DDBJ whole genome shotgun (WGS) entry which is preliminary data.</text>
</comment>
<evidence type="ECO:0000313" key="2">
    <source>
        <dbReference type="EMBL" id="MFF3569890.1"/>
    </source>
</evidence>
<evidence type="ECO:0000256" key="1">
    <source>
        <dbReference type="SAM" id="MobiDB-lite"/>
    </source>
</evidence>
<dbReference type="RefSeq" id="WP_063713249.1">
    <property type="nucleotide sequence ID" value="NZ_JBIAQY010000006.1"/>
</dbReference>
<sequence>MTEPGSVTVADTVRWLHEEGLVRLAGVADHRTGPIAAYTVEVATGLVAAHPATGAGRGSDVTTLAADDLPVPVGTSKRLVIAGVTTTEAVLVVDLSSSLTISINGDRPETVARSWAMQLLLNPEVTLTTNSATVALKAGPRFRQSFIPGSGATIIQVDDKNPPITTVTLNAATDGPDHLDISPARSGEMYLGARFWQLRQVMTIDDDAWAALQEQLTGPVPSASADPGFGMESDPAVRF</sequence>
<name>A0ABW6S0R4_9NOCA</name>
<gene>
    <name evidence="2" type="ORF">ACFYXQ_19120</name>
</gene>
<dbReference type="EMBL" id="JBIAQY010000006">
    <property type="protein sequence ID" value="MFF3569890.1"/>
    <property type="molecule type" value="Genomic_DNA"/>
</dbReference>
<proteinExistence type="predicted"/>
<reference evidence="2 3" key="1">
    <citation type="submission" date="2024-10" db="EMBL/GenBank/DDBJ databases">
        <title>The Natural Products Discovery Center: Release of the First 8490 Sequenced Strains for Exploring Actinobacteria Biosynthetic Diversity.</title>
        <authorList>
            <person name="Kalkreuter E."/>
            <person name="Kautsar S.A."/>
            <person name="Yang D."/>
            <person name="Bader C.D."/>
            <person name="Teijaro C.N."/>
            <person name="Fluegel L."/>
            <person name="Davis C.M."/>
            <person name="Simpson J.R."/>
            <person name="Lauterbach L."/>
            <person name="Steele A.D."/>
            <person name="Gui C."/>
            <person name="Meng S."/>
            <person name="Li G."/>
            <person name="Viehrig K."/>
            <person name="Ye F."/>
            <person name="Su P."/>
            <person name="Kiefer A.F."/>
            <person name="Nichols A."/>
            <person name="Cepeda A.J."/>
            <person name="Yan W."/>
            <person name="Fan B."/>
            <person name="Jiang Y."/>
            <person name="Adhikari A."/>
            <person name="Zheng C.-J."/>
            <person name="Schuster L."/>
            <person name="Cowan T.M."/>
            <person name="Smanski M.J."/>
            <person name="Chevrette M.G."/>
            <person name="De Carvalho L.P.S."/>
            <person name="Shen B."/>
        </authorList>
    </citation>
    <scope>NUCLEOTIDE SEQUENCE [LARGE SCALE GENOMIC DNA]</scope>
    <source>
        <strain evidence="2 3">NPDC002593</strain>
    </source>
</reference>
<feature type="region of interest" description="Disordered" evidence="1">
    <location>
        <begin position="219"/>
        <end position="239"/>
    </location>
</feature>
<accession>A0ABW6S0R4</accession>